<dbReference type="Gene3D" id="3.40.50.10140">
    <property type="entry name" value="Toll/interleukin-1 receptor homology (TIR) domain"/>
    <property type="match status" value="1"/>
</dbReference>
<dbReference type="PRINTS" id="PR01537">
    <property type="entry name" value="INTRLKN1R1F"/>
</dbReference>
<dbReference type="EMBL" id="RQTK01000307">
    <property type="protein sequence ID" value="RUS82048.1"/>
    <property type="molecule type" value="Genomic_DNA"/>
</dbReference>
<protein>
    <recommendedName>
        <fullName evidence="12">TIR domain-containing protein</fullName>
    </recommendedName>
</protein>
<dbReference type="InterPro" id="IPR001611">
    <property type="entry name" value="Leu-rich_rpt"/>
</dbReference>
<keyword evidence="14" id="KW-1185">Reference proteome</keyword>
<dbReference type="SUPFAM" id="SSF52058">
    <property type="entry name" value="L domain-like"/>
    <property type="match status" value="1"/>
</dbReference>
<dbReference type="PROSITE" id="PS51450">
    <property type="entry name" value="LRR"/>
    <property type="match status" value="3"/>
</dbReference>
<sequence length="939" mass="106880">HIFVATCFQEKKKWRLLFFCSLVSHYARRNYECDEPERSSSMSIFKMQTYNVSLCLLLELMLIFSHGSCSYFFYGSSLNCSELCSCNEDSLEATLKEYDLAVNPDVGQEKYKSAVDLTHHEQVSTYSSLLGFLTTWLNQIVRIQCKLSDGRSYLASALVNGVDYLMFTALHVKCNKGERLVWDLAPSRTSLIVFVSDGCIFIPDNPRKGITIPMNAWIWAVTSPDPNIFNSTEVRYTMNTVSLSISESKAKYLPSKWRDTYMISAAKINLNRNHLESFDCPLRFTKTLEVMNLANNRLTKFPPCFVESGNSKIIYLSLTHNRITDISALNDQTDSTFVSSIRIINLSHNKIESLQSFRVMDDLTVLDLSFNSIKEISNDAFLNLQYVQQIYLEHNLIHTVRPYAFTMNTKLNVLDLAHNQVTEMSQEQLPTSLTGSPLSVNLKNNALPYTPFKNCARGNFYNPMIEISMSSNPLICDCKMIEFDQCTRWLDKLGINNVSSRSVFKDIEELTCASPKETAGKKVTGMDFLRSCIIVDKCPDKCSCQLENTNSVLVNCTARRLLEMPDALPAVPYASIKLHLSHNPLQMLTYRSYLQDLVELHVDNCLLTTVTPAAMAALQDIKVLTLHNNLLPKLPSSTKNITLKRATNVTLHNNRWECSCDSLWLPRWLSKHKSALWMPGKILCNYLRKPVEDLSEVDLNCSSTAYMDTFLAVSLVLSSLISTLVIVFCYRTEINLLLYSKLGIRLGSNFSYGDLFHPYDVFVSYSQDNYKWVVDTLVPHLENGANKYRLCLHYRDFPPGESVVENIPWAIRLSRCSILVLSKDFLRKEWCIMEVRAAFQRMLLVSNRLIIIATDDISPEDLTTDLQAYMNTHDYLRASEPCFWEKLEMFLPPRQNVGESQSAMSLEDPAAGDSKPRKELSDGEVEEESMGYASDPSAR</sequence>
<organism evidence="13 14">
    <name type="scientific">Elysia chlorotica</name>
    <name type="common">Eastern emerald elysia</name>
    <name type="synonym">Sea slug</name>
    <dbReference type="NCBI Taxonomy" id="188477"/>
    <lineage>
        <taxon>Eukaryota</taxon>
        <taxon>Metazoa</taxon>
        <taxon>Spiralia</taxon>
        <taxon>Lophotrochozoa</taxon>
        <taxon>Mollusca</taxon>
        <taxon>Gastropoda</taxon>
        <taxon>Heterobranchia</taxon>
        <taxon>Euthyneura</taxon>
        <taxon>Panpulmonata</taxon>
        <taxon>Sacoglossa</taxon>
        <taxon>Placobranchoidea</taxon>
        <taxon>Plakobranchidae</taxon>
        <taxon>Elysia</taxon>
    </lineage>
</organism>
<comment type="caution">
    <text evidence="13">The sequence shown here is derived from an EMBL/GenBank/DDBJ whole genome shotgun (WGS) entry which is preliminary data.</text>
</comment>
<dbReference type="InterPro" id="IPR000483">
    <property type="entry name" value="Cys-rich_flank_reg_C"/>
</dbReference>
<dbReference type="GO" id="GO:0005886">
    <property type="term" value="C:plasma membrane"/>
    <property type="evidence" value="ECO:0007669"/>
    <property type="project" value="TreeGrafter"/>
</dbReference>
<dbReference type="Gene3D" id="3.80.10.10">
    <property type="entry name" value="Ribonuclease Inhibitor"/>
    <property type="match status" value="3"/>
</dbReference>
<evidence type="ECO:0000256" key="7">
    <source>
        <dbReference type="ARBA" id="ARBA00022989"/>
    </source>
</evidence>
<comment type="similarity">
    <text evidence="2">Belongs to the Toll-like receptor family.</text>
</comment>
<evidence type="ECO:0000256" key="10">
    <source>
        <dbReference type="ARBA" id="ARBA00023180"/>
    </source>
</evidence>
<feature type="region of interest" description="Disordered" evidence="11">
    <location>
        <begin position="898"/>
        <end position="939"/>
    </location>
</feature>
<evidence type="ECO:0000313" key="14">
    <source>
        <dbReference type="Proteomes" id="UP000271974"/>
    </source>
</evidence>
<evidence type="ECO:0000256" key="2">
    <source>
        <dbReference type="ARBA" id="ARBA00009634"/>
    </source>
</evidence>
<evidence type="ECO:0000256" key="9">
    <source>
        <dbReference type="ARBA" id="ARBA00023170"/>
    </source>
</evidence>
<keyword evidence="3" id="KW-0433">Leucine-rich repeat</keyword>
<keyword evidence="7" id="KW-1133">Transmembrane helix</keyword>
<evidence type="ECO:0000256" key="6">
    <source>
        <dbReference type="ARBA" id="ARBA00022737"/>
    </source>
</evidence>
<dbReference type="GO" id="GO:0038023">
    <property type="term" value="F:signaling receptor activity"/>
    <property type="evidence" value="ECO:0007669"/>
    <property type="project" value="TreeGrafter"/>
</dbReference>
<dbReference type="SMART" id="SM00255">
    <property type="entry name" value="TIR"/>
    <property type="match status" value="1"/>
</dbReference>
<dbReference type="InterPro" id="IPR003591">
    <property type="entry name" value="Leu-rich_rpt_typical-subtyp"/>
</dbReference>
<dbReference type="InterPro" id="IPR035897">
    <property type="entry name" value="Toll_tir_struct_dom_sf"/>
</dbReference>
<evidence type="ECO:0000256" key="3">
    <source>
        <dbReference type="ARBA" id="ARBA00022614"/>
    </source>
</evidence>
<evidence type="ECO:0000256" key="8">
    <source>
        <dbReference type="ARBA" id="ARBA00023136"/>
    </source>
</evidence>
<accession>A0A433TKG6</accession>
<dbReference type="OrthoDB" id="6107924at2759"/>
<gene>
    <name evidence="13" type="ORF">EGW08_010204</name>
</gene>
<keyword evidence="10" id="KW-0325">Glycoprotein</keyword>
<dbReference type="Proteomes" id="UP000271974">
    <property type="component" value="Unassembled WGS sequence"/>
</dbReference>
<feature type="non-terminal residue" evidence="13">
    <location>
        <position position="1"/>
    </location>
</feature>
<dbReference type="SMART" id="SM00369">
    <property type="entry name" value="LRR_TYP"/>
    <property type="match status" value="5"/>
</dbReference>
<dbReference type="PANTHER" id="PTHR24365">
    <property type="entry name" value="TOLL-LIKE RECEPTOR"/>
    <property type="match status" value="1"/>
</dbReference>
<dbReference type="Pfam" id="PF13855">
    <property type="entry name" value="LRR_8"/>
    <property type="match status" value="1"/>
</dbReference>
<dbReference type="PROSITE" id="PS50104">
    <property type="entry name" value="TIR"/>
    <property type="match status" value="1"/>
</dbReference>
<evidence type="ECO:0000256" key="5">
    <source>
        <dbReference type="ARBA" id="ARBA00022729"/>
    </source>
</evidence>
<name>A0A433TKG6_ELYCH</name>
<dbReference type="SMART" id="SM00365">
    <property type="entry name" value="LRR_SD22"/>
    <property type="match status" value="3"/>
</dbReference>
<evidence type="ECO:0000256" key="4">
    <source>
        <dbReference type="ARBA" id="ARBA00022692"/>
    </source>
</evidence>
<evidence type="ECO:0000313" key="13">
    <source>
        <dbReference type="EMBL" id="RUS82048.1"/>
    </source>
</evidence>
<dbReference type="SUPFAM" id="SSF52200">
    <property type="entry name" value="Toll/Interleukin receptor TIR domain"/>
    <property type="match status" value="1"/>
</dbReference>
<feature type="domain" description="TIR" evidence="12">
    <location>
        <begin position="757"/>
        <end position="891"/>
    </location>
</feature>
<keyword evidence="6" id="KW-0677">Repeat</keyword>
<keyword evidence="9" id="KW-0675">Receptor</keyword>
<dbReference type="Pfam" id="PF01582">
    <property type="entry name" value="TIR"/>
    <property type="match status" value="1"/>
</dbReference>
<dbReference type="PANTHER" id="PTHR24365:SF541">
    <property type="entry name" value="PROTEIN TOLL-RELATED"/>
    <property type="match status" value="1"/>
</dbReference>
<comment type="subcellular location">
    <subcellularLocation>
        <location evidence="1">Membrane</location>
        <topology evidence="1">Single-pass type I membrane protein</topology>
    </subcellularLocation>
</comment>
<dbReference type="GO" id="GO:0007165">
    <property type="term" value="P:signal transduction"/>
    <property type="evidence" value="ECO:0007669"/>
    <property type="project" value="InterPro"/>
</dbReference>
<dbReference type="InterPro" id="IPR000157">
    <property type="entry name" value="TIR_dom"/>
</dbReference>
<evidence type="ECO:0000256" key="1">
    <source>
        <dbReference type="ARBA" id="ARBA00004479"/>
    </source>
</evidence>
<keyword evidence="5" id="KW-0732">Signal</keyword>
<evidence type="ECO:0000256" key="11">
    <source>
        <dbReference type="SAM" id="MobiDB-lite"/>
    </source>
</evidence>
<dbReference type="InterPro" id="IPR032675">
    <property type="entry name" value="LRR_dom_sf"/>
</dbReference>
<dbReference type="AlphaFoldDB" id="A0A433TKG6"/>
<dbReference type="STRING" id="188477.A0A433TKG6"/>
<proteinExistence type="inferred from homology"/>
<reference evidence="13 14" key="1">
    <citation type="submission" date="2019-01" db="EMBL/GenBank/DDBJ databases">
        <title>A draft genome assembly of the solar-powered sea slug Elysia chlorotica.</title>
        <authorList>
            <person name="Cai H."/>
            <person name="Li Q."/>
            <person name="Fang X."/>
            <person name="Li J."/>
            <person name="Curtis N.E."/>
            <person name="Altenburger A."/>
            <person name="Shibata T."/>
            <person name="Feng M."/>
            <person name="Maeda T."/>
            <person name="Schwartz J.A."/>
            <person name="Shigenobu S."/>
            <person name="Lundholm N."/>
            <person name="Nishiyama T."/>
            <person name="Yang H."/>
            <person name="Hasebe M."/>
            <person name="Li S."/>
            <person name="Pierce S.K."/>
            <person name="Wang J."/>
        </authorList>
    </citation>
    <scope>NUCLEOTIDE SEQUENCE [LARGE SCALE GENOMIC DNA]</scope>
    <source>
        <strain evidence="13">EC2010</strain>
        <tissue evidence="13">Whole organism of an adult</tissue>
    </source>
</reference>
<keyword evidence="8" id="KW-0472">Membrane</keyword>
<evidence type="ECO:0000259" key="12">
    <source>
        <dbReference type="PROSITE" id="PS50104"/>
    </source>
</evidence>
<dbReference type="SMART" id="SM00082">
    <property type="entry name" value="LRRCT"/>
    <property type="match status" value="2"/>
</dbReference>
<keyword evidence="4" id="KW-0812">Transmembrane</keyword>